<comment type="caution">
    <text evidence="9">The sequence shown here is derived from an EMBL/GenBank/DDBJ whole genome shotgun (WGS) entry which is preliminary data.</text>
</comment>
<evidence type="ECO:0000259" key="7">
    <source>
        <dbReference type="PROSITE" id="PS50002"/>
    </source>
</evidence>
<dbReference type="InterPro" id="IPR008942">
    <property type="entry name" value="ENTH_VHS"/>
</dbReference>
<evidence type="ECO:0000256" key="6">
    <source>
        <dbReference type="SAM" id="Phobius"/>
    </source>
</evidence>
<dbReference type="SUPFAM" id="SSF50044">
    <property type="entry name" value="SH3-domain"/>
    <property type="match status" value="1"/>
</dbReference>
<dbReference type="InterPro" id="IPR002014">
    <property type="entry name" value="VHS_dom"/>
</dbReference>
<dbReference type="EMBL" id="JYDO01000047">
    <property type="protein sequence ID" value="KRZ74628.1"/>
    <property type="molecule type" value="Genomic_DNA"/>
</dbReference>
<feature type="domain" description="SH3" evidence="7">
    <location>
        <begin position="197"/>
        <end position="256"/>
    </location>
</feature>
<keyword evidence="10" id="KW-1185">Reference proteome</keyword>
<keyword evidence="6" id="KW-0812">Transmembrane</keyword>
<evidence type="ECO:0000256" key="1">
    <source>
        <dbReference type="ARBA" id="ARBA00004177"/>
    </source>
</evidence>
<evidence type="ECO:0000256" key="5">
    <source>
        <dbReference type="PROSITE-ProRule" id="PRU00192"/>
    </source>
</evidence>
<evidence type="ECO:0000259" key="8">
    <source>
        <dbReference type="PROSITE" id="PS50179"/>
    </source>
</evidence>
<dbReference type="SMART" id="SM00326">
    <property type="entry name" value="SH3"/>
    <property type="match status" value="1"/>
</dbReference>
<dbReference type="AlphaFoldDB" id="A0A0V1MS57"/>
<evidence type="ECO:0000313" key="10">
    <source>
        <dbReference type="Proteomes" id="UP000054843"/>
    </source>
</evidence>
<dbReference type="STRING" id="268474.A0A0V1MS57"/>
<dbReference type="Pfam" id="PF00018">
    <property type="entry name" value="SH3_1"/>
    <property type="match status" value="1"/>
</dbReference>
<gene>
    <name evidence="9" type="primary">Stam</name>
    <name evidence="9" type="ORF">T10_1848</name>
</gene>
<evidence type="ECO:0000256" key="2">
    <source>
        <dbReference type="ARBA" id="ARBA00009666"/>
    </source>
</evidence>
<sequence>MPLNLFSSSSSPFDAIVERATSHKLTSLNWAIILEICDQVSRGDSRAAKDCLLSIRKRLNHRDPHVVMLALTVLDSCISNCGRNFKEEVCTSEFINELNSKATGSNRLVGERVRGLIKRWRKEEAGVDYHMEPMRVLYADLERQGYEFPPLADSVPKKTYDEVAIRKEEEDLAKAIDLSLKDIQRDNADATSNHKGNKYGTVKALYDFEAAEENELSFLAGELITVTDDDDPNWWRGMNHRGEGFFPASFVTDQLNTVVEKPERKKSVSFDENVLITAIQPNQPEAPAEIDEEKLVNCLIAMQDLDPTGERPDPPETRALEERCLSMAQAIEKELEAIDREHNQLVEVNSRLLDALTLYHSAMNEVTPFQTVNQLAPPQIIPSISAVLPTQTIMYTPNDMPSNMSSMLQPETRPSGCSTKSNFKNDVFQIFCICNMLFTFLISVQTTNFIFQQTNLFFQTCIVGFRFIKQFCKVTIFSILILSLSSIFCINSIKRTLLRNVN</sequence>
<dbReference type="PROSITE" id="PS50179">
    <property type="entry name" value="VHS"/>
    <property type="match status" value="1"/>
</dbReference>
<protein>
    <submittedName>
        <fullName evidence="9">Signal transducing adapter molecule 1</fullName>
    </submittedName>
</protein>
<dbReference type="PANTHER" id="PTHR45929">
    <property type="entry name" value="JAK PATHWAY SIGNAL TRANSDUCTION ADAPTOR MOLECULE"/>
    <property type="match status" value="1"/>
</dbReference>
<feature type="domain" description="VHS" evidence="8">
    <location>
        <begin position="20"/>
        <end position="149"/>
    </location>
</feature>
<dbReference type="Gene3D" id="1.20.5.1940">
    <property type="match status" value="1"/>
</dbReference>
<keyword evidence="3 5" id="KW-0728">SH3 domain</keyword>
<organism evidence="9 10">
    <name type="scientific">Trichinella papuae</name>
    <dbReference type="NCBI Taxonomy" id="268474"/>
    <lineage>
        <taxon>Eukaryota</taxon>
        <taxon>Metazoa</taxon>
        <taxon>Ecdysozoa</taxon>
        <taxon>Nematoda</taxon>
        <taxon>Enoplea</taxon>
        <taxon>Dorylaimia</taxon>
        <taxon>Trichinellida</taxon>
        <taxon>Trichinellidae</taxon>
        <taxon>Trichinella</taxon>
    </lineage>
</organism>
<evidence type="ECO:0000313" key="9">
    <source>
        <dbReference type="EMBL" id="KRZ74628.1"/>
    </source>
</evidence>
<comment type="similarity">
    <text evidence="2">Belongs to the STAM family.</text>
</comment>
<dbReference type="GO" id="GO:0043130">
    <property type="term" value="F:ubiquitin binding"/>
    <property type="evidence" value="ECO:0007669"/>
    <property type="project" value="InterPro"/>
</dbReference>
<dbReference type="SMART" id="SM00288">
    <property type="entry name" value="VHS"/>
    <property type="match status" value="1"/>
</dbReference>
<keyword evidence="4" id="KW-0967">Endosome</keyword>
<accession>A0A0V1MS57</accession>
<dbReference type="GO" id="GO:0033565">
    <property type="term" value="C:ESCRT-0 complex"/>
    <property type="evidence" value="ECO:0007669"/>
    <property type="project" value="TreeGrafter"/>
</dbReference>
<dbReference type="Gene3D" id="1.25.40.90">
    <property type="match status" value="1"/>
</dbReference>
<dbReference type="InterPro" id="IPR036028">
    <property type="entry name" value="SH3-like_dom_sf"/>
</dbReference>
<reference evidence="9 10" key="1">
    <citation type="submission" date="2015-01" db="EMBL/GenBank/DDBJ databases">
        <title>Evolution of Trichinella species and genotypes.</title>
        <authorList>
            <person name="Korhonen P.K."/>
            <person name="Edoardo P."/>
            <person name="Giuseppe L.R."/>
            <person name="Gasser R.B."/>
        </authorList>
    </citation>
    <scope>NUCLEOTIDE SEQUENCE [LARGE SCALE GENOMIC DNA]</scope>
    <source>
        <strain evidence="9">ISS1980</strain>
    </source>
</reference>
<dbReference type="SUPFAM" id="SSF48464">
    <property type="entry name" value="ENTH/VHS domain"/>
    <property type="match status" value="1"/>
</dbReference>
<dbReference type="CDD" id="cd03568">
    <property type="entry name" value="VHS_STAM"/>
    <property type="match status" value="1"/>
</dbReference>
<keyword evidence="6" id="KW-0472">Membrane</keyword>
<dbReference type="InterPro" id="IPR001452">
    <property type="entry name" value="SH3_domain"/>
</dbReference>
<proteinExistence type="inferred from homology"/>
<name>A0A0V1MS57_9BILA</name>
<feature type="transmembrane region" description="Helical" evidence="6">
    <location>
        <begin position="471"/>
        <end position="493"/>
    </location>
</feature>
<dbReference type="PANTHER" id="PTHR45929:SF3">
    <property type="entry name" value="JAK PATHWAY SIGNAL TRANSDUCTION ADAPTOR MOLECULE"/>
    <property type="match status" value="1"/>
</dbReference>
<dbReference type="InterPro" id="IPR050670">
    <property type="entry name" value="STAM"/>
</dbReference>
<dbReference type="PRINTS" id="PR00452">
    <property type="entry name" value="SH3DOMAIN"/>
</dbReference>
<dbReference type="Proteomes" id="UP000054843">
    <property type="component" value="Unassembled WGS sequence"/>
</dbReference>
<evidence type="ECO:0000256" key="3">
    <source>
        <dbReference type="ARBA" id="ARBA00022443"/>
    </source>
</evidence>
<dbReference type="Pfam" id="PF00790">
    <property type="entry name" value="VHS"/>
    <property type="match status" value="1"/>
</dbReference>
<comment type="subcellular location">
    <subcellularLocation>
        <location evidence="1">Endosome</location>
    </subcellularLocation>
</comment>
<dbReference type="OrthoDB" id="10068368at2759"/>
<dbReference type="PROSITE" id="PS50002">
    <property type="entry name" value="SH3"/>
    <property type="match status" value="1"/>
</dbReference>
<dbReference type="GO" id="GO:0035091">
    <property type="term" value="F:phosphatidylinositol binding"/>
    <property type="evidence" value="ECO:0007669"/>
    <property type="project" value="InterPro"/>
</dbReference>
<dbReference type="GO" id="GO:0043328">
    <property type="term" value="P:protein transport to vacuole involved in ubiquitin-dependent protein catabolic process via the multivesicular body sorting pathway"/>
    <property type="evidence" value="ECO:0007669"/>
    <property type="project" value="TreeGrafter"/>
</dbReference>
<evidence type="ECO:0000256" key="4">
    <source>
        <dbReference type="ARBA" id="ARBA00022753"/>
    </source>
</evidence>
<keyword evidence="6" id="KW-1133">Transmembrane helix</keyword>
<dbReference type="Gene3D" id="2.30.30.40">
    <property type="entry name" value="SH3 Domains"/>
    <property type="match status" value="1"/>
</dbReference>